<keyword evidence="3" id="KW-1185">Reference proteome</keyword>
<dbReference type="SUPFAM" id="SSF50129">
    <property type="entry name" value="GroES-like"/>
    <property type="match status" value="1"/>
</dbReference>
<dbReference type="InterPro" id="IPR020843">
    <property type="entry name" value="ER"/>
</dbReference>
<feature type="domain" description="Enoyl reductase (ER)" evidence="1">
    <location>
        <begin position="13"/>
        <end position="339"/>
    </location>
</feature>
<dbReference type="PANTHER" id="PTHR45033:SF2">
    <property type="entry name" value="ZINC-TYPE ALCOHOL DEHYDROGENASE-LIKE PROTEIN C1773.06C"/>
    <property type="match status" value="1"/>
</dbReference>
<evidence type="ECO:0000313" key="2">
    <source>
        <dbReference type="EMBL" id="SPL71872.1"/>
    </source>
</evidence>
<dbReference type="GO" id="GO:0004022">
    <property type="term" value="F:alcohol dehydrogenase (NAD+) activity"/>
    <property type="evidence" value="ECO:0007669"/>
    <property type="project" value="UniProtKB-EC"/>
</dbReference>
<accession>A0A2U3N2I7</accession>
<dbReference type="Pfam" id="PF00107">
    <property type="entry name" value="ADH_zinc_N"/>
    <property type="match status" value="1"/>
</dbReference>
<protein>
    <submittedName>
        <fullName evidence="2">Alcohol dehydrogenase</fullName>
        <ecNumber evidence="2">1.1.1.1</ecNumber>
    </submittedName>
</protein>
<dbReference type="InterPro" id="IPR013154">
    <property type="entry name" value="ADH-like_N"/>
</dbReference>
<dbReference type="RefSeq" id="WP_121975284.1">
    <property type="nucleotide sequence ID" value="NZ_OOGT01000184.1"/>
</dbReference>
<dbReference type="OrthoDB" id="9787435at2"/>
<dbReference type="Proteomes" id="UP000245974">
    <property type="component" value="Unassembled WGS sequence"/>
</dbReference>
<dbReference type="AlphaFoldDB" id="A0A2U3N2I7"/>
<dbReference type="InterPro" id="IPR036291">
    <property type="entry name" value="NAD(P)-bd_dom_sf"/>
</dbReference>
<dbReference type="InterPro" id="IPR052711">
    <property type="entry name" value="Zinc_ADH-like"/>
</dbReference>
<organism evidence="2 3">
    <name type="scientific">Acinetobacter stercoris</name>
    <dbReference type="NCBI Taxonomy" id="2126983"/>
    <lineage>
        <taxon>Bacteria</taxon>
        <taxon>Pseudomonadati</taxon>
        <taxon>Pseudomonadota</taxon>
        <taxon>Gammaproteobacteria</taxon>
        <taxon>Moraxellales</taxon>
        <taxon>Moraxellaceae</taxon>
        <taxon>Acinetobacter</taxon>
    </lineage>
</organism>
<dbReference type="EC" id="1.1.1.1" evidence="2"/>
<reference evidence="3" key="1">
    <citation type="submission" date="2018-03" db="EMBL/GenBank/DDBJ databases">
        <authorList>
            <person name="Blom J."/>
        </authorList>
    </citation>
    <scope>NUCLEOTIDE SEQUENCE [LARGE SCALE GENOMIC DNA]</scope>
    <source>
        <strain evidence="3">KPC-SM-21</strain>
    </source>
</reference>
<dbReference type="SUPFAM" id="SSF51735">
    <property type="entry name" value="NAD(P)-binding Rossmann-fold domains"/>
    <property type="match status" value="1"/>
</dbReference>
<dbReference type="InterPro" id="IPR011032">
    <property type="entry name" value="GroES-like_sf"/>
</dbReference>
<proteinExistence type="predicted"/>
<dbReference type="SMART" id="SM00829">
    <property type="entry name" value="PKS_ER"/>
    <property type="match status" value="1"/>
</dbReference>
<dbReference type="Pfam" id="PF08240">
    <property type="entry name" value="ADH_N"/>
    <property type="match status" value="1"/>
</dbReference>
<gene>
    <name evidence="2" type="primary">adhT</name>
    <name evidence="2" type="ORF">KPC_3050</name>
</gene>
<dbReference type="Gene3D" id="3.40.50.720">
    <property type="entry name" value="NAD(P)-binding Rossmann-like Domain"/>
    <property type="match status" value="1"/>
</dbReference>
<evidence type="ECO:0000313" key="3">
    <source>
        <dbReference type="Proteomes" id="UP000245974"/>
    </source>
</evidence>
<dbReference type="CDD" id="cd08276">
    <property type="entry name" value="MDR7"/>
    <property type="match status" value="1"/>
</dbReference>
<dbReference type="InterPro" id="IPR013149">
    <property type="entry name" value="ADH-like_C"/>
</dbReference>
<dbReference type="EMBL" id="OOGT01000184">
    <property type="protein sequence ID" value="SPL71872.1"/>
    <property type="molecule type" value="Genomic_DNA"/>
</dbReference>
<dbReference type="PANTHER" id="PTHR45033">
    <property type="match status" value="1"/>
</dbReference>
<keyword evidence="2" id="KW-0560">Oxidoreductase</keyword>
<dbReference type="Gene3D" id="3.90.180.10">
    <property type="entry name" value="Medium-chain alcohol dehydrogenases, catalytic domain"/>
    <property type="match status" value="1"/>
</dbReference>
<dbReference type="InParanoid" id="A0A2U3N2I7"/>
<sequence>MAILTRQWSIDSNVNNKISITTKQLPEIASNQVLIKVHAVSLNYRDKLEIENFDPAKIRHPYALASDMAGEIIAIGSGVTQFAIGDKVINSFFNEWFDGNFHGKIDHTIGTFGSSKVDGVLSEYIVVAVDCLVKAPKNLSYIESSTLTCAAVTAWEALIEQGHLKAGDTVVIQGTGGVAVFALQFALAHGANCIMISSDDGKLDQLKKLGNFQRINRSITPEWHLEVSKLTDNYGANHILELVSGSNLNRSVSAVSFHGNIYLIGVLEGFETSINIHPLLFKKPKLHGIGVGSRQTLQNVVTAIETLDLKPWIDHVYAFDEVPIAFEHLKHGAVGKIVISVSK</sequence>
<evidence type="ECO:0000259" key="1">
    <source>
        <dbReference type="SMART" id="SM00829"/>
    </source>
</evidence>
<name>A0A2U3N2I7_9GAMM</name>